<comment type="caution">
    <text evidence="3">The sequence shown here is derived from an EMBL/GenBank/DDBJ whole genome shotgun (WGS) entry which is preliminary data.</text>
</comment>
<evidence type="ECO:0000256" key="1">
    <source>
        <dbReference type="SAM" id="Phobius"/>
    </source>
</evidence>
<feature type="transmembrane region" description="Helical" evidence="1">
    <location>
        <begin position="157"/>
        <end position="177"/>
    </location>
</feature>
<dbReference type="GO" id="GO:0006508">
    <property type="term" value="P:proteolysis"/>
    <property type="evidence" value="ECO:0007669"/>
    <property type="project" value="UniProtKB-KW"/>
</dbReference>
<keyword evidence="4" id="KW-1185">Reference proteome</keyword>
<name>A0A419RVP3_9SPHN</name>
<reference evidence="3 4" key="1">
    <citation type="journal article" date="2017" name="Int. J. Syst. Evol. Microbiol.">
        <title>Erythrobacter aquimixticola sp. nov., isolated from the junction between the ocean and a freshwater spring.</title>
        <authorList>
            <person name="Park S."/>
            <person name="Jung Y.T."/>
            <person name="Choi S.J."/>
            <person name="Yoon J.H."/>
        </authorList>
    </citation>
    <scope>NUCLEOTIDE SEQUENCE [LARGE SCALE GENOMIC DNA]</scope>
    <source>
        <strain evidence="3 4">JSSK-14</strain>
    </source>
</reference>
<dbReference type="EMBL" id="RAHX01000001">
    <property type="protein sequence ID" value="RJY09849.1"/>
    <property type="molecule type" value="Genomic_DNA"/>
</dbReference>
<dbReference type="Pfam" id="PF02517">
    <property type="entry name" value="Rce1-like"/>
    <property type="match status" value="1"/>
</dbReference>
<evidence type="ECO:0000313" key="3">
    <source>
        <dbReference type="EMBL" id="RJY09849.1"/>
    </source>
</evidence>
<keyword evidence="3" id="KW-0378">Hydrolase</keyword>
<dbReference type="OrthoDB" id="7632478at2"/>
<dbReference type="InterPro" id="IPR003675">
    <property type="entry name" value="Rce1/LyrA-like_dom"/>
</dbReference>
<feature type="domain" description="CAAX prenyl protease 2/Lysostaphin resistance protein A-like" evidence="2">
    <location>
        <begin position="158"/>
        <end position="251"/>
    </location>
</feature>
<organism evidence="3 4">
    <name type="scientific">Aurantiacibacter aquimixticola</name>
    <dbReference type="NCBI Taxonomy" id="1958945"/>
    <lineage>
        <taxon>Bacteria</taxon>
        <taxon>Pseudomonadati</taxon>
        <taxon>Pseudomonadota</taxon>
        <taxon>Alphaproteobacteria</taxon>
        <taxon>Sphingomonadales</taxon>
        <taxon>Erythrobacteraceae</taxon>
        <taxon>Aurantiacibacter</taxon>
    </lineage>
</organism>
<keyword evidence="3" id="KW-0645">Protease</keyword>
<proteinExistence type="predicted"/>
<keyword evidence="1" id="KW-0472">Membrane</keyword>
<sequence length="263" mass="28034">MNTESTTPATRDGHVPPTDKARIGWGLLIAQLVTVGLVYVLASGIPIIPSTFAQIQAGVAPEDIEVGSYVMASTVMTSMAAGVFVAWLWLRREGRVREAFDLTRQTSWTKTLLWALGGYVGAFLIFGLGGAAMEAIGLESPDPSLVLDLVTESPVSLAIWIIGVACLAAGLGEELLFRGFLMDRLSRTPGIGGNIWLVLFLQAAIFGLPHLYQGWGGVIVTGMIGFMFGWMRWRLGGSLLPLVIVHAAVNTTSMVLAYGQAVG</sequence>
<dbReference type="AlphaFoldDB" id="A0A419RVP3"/>
<feature type="transmembrane region" description="Helical" evidence="1">
    <location>
        <begin position="214"/>
        <end position="231"/>
    </location>
</feature>
<dbReference type="RefSeq" id="WP_120048859.1">
    <property type="nucleotide sequence ID" value="NZ_RAHX01000001.1"/>
</dbReference>
<feature type="transmembrane region" description="Helical" evidence="1">
    <location>
        <begin position="111"/>
        <end position="137"/>
    </location>
</feature>
<feature type="transmembrane region" description="Helical" evidence="1">
    <location>
        <begin position="25"/>
        <end position="48"/>
    </location>
</feature>
<feature type="transmembrane region" description="Helical" evidence="1">
    <location>
        <begin position="238"/>
        <end position="258"/>
    </location>
</feature>
<evidence type="ECO:0000259" key="2">
    <source>
        <dbReference type="Pfam" id="PF02517"/>
    </source>
</evidence>
<keyword evidence="1" id="KW-0812">Transmembrane</keyword>
<keyword evidence="1" id="KW-1133">Transmembrane helix</keyword>
<dbReference type="GO" id="GO:0008237">
    <property type="term" value="F:metallopeptidase activity"/>
    <property type="evidence" value="ECO:0007669"/>
    <property type="project" value="UniProtKB-KW"/>
</dbReference>
<gene>
    <name evidence="3" type="ORF">D6201_11210</name>
</gene>
<feature type="transmembrane region" description="Helical" evidence="1">
    <location>
        <begin position="189"/>
        <end position="208"/>
    </location>
</feature>
<dbReference type="Proteomes" id="UP000285232">
    <property type="component" value="Unassembled WGS sequence"/>
</dbReference>
<protein>
    <submittedName>
        <fullName evidence="3">CPBP family intramembrane metalloprotease</fullName>
    </submittedName>
</protein>
<evidence type="ECO:0000313" key="4">
    <source>
        <dbReference type="Proteomes" id="UP000285232"/>
    </source>
</evidence>
<keyword evidence="3" id="KW-0482">Metalloprotease</keyword>
<dbReference type="PANTHER" id="PTHR43592">
    <property type="entry name" value="CAAX AMINO TERMINAL PROTEASE"/>
    <property type="match status" value="1"/>
</dbReference>
<dbReference type="GO" id="GO:0004175">
    <property type="term" value="F:endopeptidase activity"/>
    <property type="evidence" value="ECO:0007669"/>
    <property type="project" value="UniProtKB-ARBA"/>
</dbReference>
<dbReference type="GO" id="GO:0080120">
    <property type="term" value="P:CAAX-box protein maturation"/>
    <property type="evidence" value="ECO:0007669"/>
    <property type="project" value="UniProtKB-ARBA"/>
</dbReference>
<dbReference type="PANTHER" id="PTHR43592:SF15">
    <property type="entry name" value="CAAX AMINO TERMINAL PROTEASE FAMILY PROTEIN"/>
    <property type="match status" value="1"/>
</dbReference>
<feature type="transmembrane region" description="Helical" evidence="1">
    <location>
        <begin position="68"/>
        <end position="90"/>
    </location>
</feature>
<accession>A0A419RVP3</accession>